<organism evidence="3 4">
    <name type="scientific">Melittangium boletus DSM 14713</name>
    <dbReference type="NCBI Taxonomy" id="1294270"/>
    <lineage>
        <taxon>Bacteria</taxon>
        <taxon>Pseudomonadati</taxon>
        <taxon>Myxococcota</taxon>
        <taxon>Myxococcia</taxon>
        <taxon>Myxococcales</taxon>
        <taxon>Cystobacterineae</taxon>
        <taxon>Archangiaceae</taxon>
        <taxon>Melittangium</taxon>
    </lineage>
</organism>
<dbReference type="Proteomes" id="UP000217289">
    <property type="component" value="Chromosome"/>
</dbReference>
<keyword evidence="3" id="KW-0456">Lyase</keyword>
<dbReference type="InterPro" id="IPR012334">
    <property type="entry name" value="Pectin_lyas_fold"/>
</dbReference>
<dbReference type="SMART" id="SM00710">
    <property type="entry name" value="PbH1"/>
    <property type="match status" value="5"/>
</dbReference>
<gene>
    <name evidence="3" type="ORF">MEBOL_000524</name>
</gene>
<evidence type="ECO:0000256" key="1">
    <source>
        <dbReference type="SAM" id="SignalP"/>
    </source>
</evidence>
<protein>
    <submittedName>
        <fullName evidence="3">Lyase</fullName>
    </submittedName>
</protein>
<reference evidence="3 4" key="1">
    <citation type="submission" date="2017-06" db="EMBL/GenBank/DDBJ databases">
        <authorList>
            <person name="Kim H.J."/>
            <person name="Triplett B.A."/>
        </authorList>
    </citation>
    <scope>NUCLEOTIDE SEQUENCE [LARGE SCALE GENOMIC DNA]</scope>
    <source>
        <strain evidence="3 4">DSM 14713</strain>
    </source>
</reference>
<dbReference type="OrthoDB" id="6475864at2"/>
<keyword evidence="4" id="KW-1185">Reference proteome</keyword>
<dbReference type="AlphaFoldDB" id="A0A286NVD4"/>
<dbReference type="SUPFAM" id="SSF49785">
    <property type="entry name" value="Galactose-binding domain-like"/>
    <property type="match status" value="1"/>
</dbReference>
<dbReference type="PROSITE" id="PS50022">
    <property type="entry name" value="FA58C_3"/>
    <property type="match status" value="1"/>
</dbReference>
<dbReference type="KEGG" id="mbd:MEBOL_000524"/>
<dbReference type="InterPro" id="IPR006626">
    <property type="entry name" value="PbH1"/>
</dbReference>
<dbReference type="InterPro" id="IPR011050">
    <property type="entry name" value="Pectin_lyase_fold/virulence"/>
</dbReference>
<sequence>MGSCLFLALAPSLGVSADARFSLSAAAVTASSDDGNIPAHTVDGDVSTRWSAKGDGQWIQFNLGALKKVAFVKIAFHEGASRTFTFDIQTSSDGATFVPVRTGVKSGLADGLQSFDFTDVTAARYVRFVGYGNTSNTWNSYLEVEIHGSAAETSTGPVVNVSTAAQLTTALANATAGTTIVLANGTYTKSGAFSLNKSGTASSPITLRAANRGKALISGGAFLQVSGAAYVVIEGLKFTNTGNSAVVIDKSHHVRLTRNTFALTEDGTEVKWLNIKGGGSHHHQIDHNDFGHKSDPGPVIAMDGDYSTQMTQYDVIEYNHFHDVGPRLSNGLETIRLGLSSVSLFNAYATVQYNLFENCDGDPEFISIKSGGNAIRYNTIRTSQGQLTARHGNNNSIYGNFILGDGTKAGVGGIRLYGTDHKVYNNYLDKLTDDALLIDGGDHDGGPTSGNADASVLSKHWRVYRAEVVHNTIVNSKSGLLIGKSYTHAPVDGKVANNLVRNTTGTLFLEKKTSNTLFQGNIGYGATLSNTSRASGEVRNVNPLLTSVDGLQKLSSTSPAINAAVGTYGYVLEDMDGDLRSTLDVGADEYATMASVQRPLSPADVGPNAP</sequence>
<feature type="signal peptide" evidence="1">
    <location>
        <begin position="1"/>
        <end position="17"/>
    </location>
</feature>
<dbReference type="InterPro" id="IPR008979">
    <property type="entry name" value="Galactose-bd-like_sf"/>
</dbReference>
<dbReference type="InterPro" id="IPR039513">
    <property type="entry name" value="PL-6"/>
</dbReference>
<accession>A0A286NVD4</accession>
<dbReference type="Pfam" id="PF14592">
    <property type="entry name" value="Chondroitinas_B"/>
    <property type="match status" value="1"/>
</dbReference>
<dbReference type="SUPFAM" id="SSF51126">
    <property type="entry name" value="Pectin lyase-like"/>
    <property type="match status" value="1"/>
</dbReference>
<dbReference type="InterPro" id="IPR000421">
    <property type="entry name" value="FA58C"/>
</dbReference>
<name>A0A286NVD4_9BACT</name>
<dbReference type="SMART" id="SM00231">
    <property type="entry name" value="FA58C"/>
    <property type="match status" value="1"/>
</dbReference>
<dbReference type="Gene3D" id="2.160.20.10">
    <property type="entry name" value="Single-stranded right-handed beta-helix, Pectin lyase-like"/>
    <property type="match status" value="1"/>
</dbReference>
<feature type="chain" id="PRO_5013035740" evidence="1">
    <location>
        <begin position="18"/>
        <end position="610"/>
    </location>
</feature>
<evidence type="ECO:0000259" key="2">
    <source>
        <dbReference type="PROSITE" id="PS50022"/>
    </source>
</evidence>
<dbReference type="CDD" id="cd14251">
    <property type="entry name" value="PL-6"/>
    <property type="match status" value="1"/>
</dbReference>
<dbReference type="Gene3D" id="2.60.120.260">
    <property type="entry name" value="Galactose-binding domain-like"/>
    <property type="match status" value="1"/>
</dbReference>
<feature type="domain" description="F5/8 type C" evidence="2">
    <location>
        <begin position="8"/>
        <end position="149"/>
    </location>
</feature>
<proteinExistence type="predicted"/>
<evidence type="ECO:0000313" key="3">
    <source>
        <dbReference type="EMBL" id="ATB27089.1"/>
    </source>
</evidence>
<dbReference type="RefSeq" id="WP_095975940.1">
    <property type="nucleotide sequence ID" value="NZ_CP022163.1"/>
</dbReference>
<keyword evidence="1" id="KW-0732">Signal</keyword>
<dbReference type="GO" id="GO:0016829">
    <property type="term" value="F:lyase activity"/>
    <property type="evidence" value="ECO:0007669"/>
    <property type="project" value="UniProtKB-KW"/>
</dbReference>
<dbReference type="Pfam" id="PF00754">
    <property type="entry name" value="F5_F8_type_C"/>
    <property type="match status" value="1"/>
</dbReference>
<dbReference type="EMBL" id="CP022163">
    <property type="protein sequence ID" value="ATB27089.1"/>
    <property type="molecule type" value="Genomic_DNA"/>
</dbReference>
<evidence type="ECO:0000313" key="4">
    <source>
        <dbReference type="Proteomes" id="UP000217289"/>
    </source>
</evidence>